<dbReference type="KEGG" id="cpo:COPRO5265_0661"/>
<dbReference type="Proteomes" id="UP000001732">
    <property type="component" value="Chromosome"/>
</dbReference>
<evidence type="ECO:0000313" key="3">
    <source>
        <dbReference type="Proteomes" id="UP000001732"/>
    </source>
</evidence>
<accession>B5Y8B2</accession>
<dbReference type="EMBL" id="CP001145">
    <property type="protein sequence ID" value="ACI17374.1"/>
    <property type="molecule type" value="Genomic_DNA"/>
</dbReference>
<feature type="coiled-coil region" evidence="1">
    <location>
        <begin position="15"/>
        <end position="65"/>
    </location>
</feature>
<dbReference type="RefSeq" id="WP_012544026.1">
    <property type="nucleotide sequence ID" value="NC_011295.1"/>
</dbReference>
<protein>
    <recommendedName>
        <fullName evidence="4">V-type ATP synthase subunit E</fullName>
    </recommendedName>
</protein>
<keyword evidence="1" id="KW-0175">Coiled coil</keyword>
<proteinExistence type="predicted"/>
<name>B5Y8B2_COPPD</name>
<reference evidence="2 3" key="2">
    <citation type="journal article" date="2014" name="Genome Announc.">
        <title>Complete Genome Sequence of Coprothermobacter proteolyticus DSM 5265.</title>
        <authorList>
            <person name="Alexiev A."/>
            <person name="Coil D.A."/>
            <person name="Badger J.H."/>
            <person name="Enticknap J."/>
            <person name="Ward N."/>
            <person name="Robb F.T."/>
            <person name="Eisen J.A."/>
        </authorList>
    </citation>
    <scope>NUCLEOTIDE SEQUENCE [LARGE SCALE GENOMIC DNA]</scope>
    <source>
        <strain evidence="3">ATCC 35245 / DSM 5265 / OCM 4 / BT</strain>
    </source>
</reference>
<organism evidence="2 3">
    <name type="scientific">Coprothermobacter proteolyticus (strain ATCC 35245 / DSM 5265 / OCM 4 / BT)</name>
    <dbReference type="NCBI Taxonomy" id="309798"/>
    <lineage>
        <taxon>Bacteria</taxon>
        <taxon>Pseudomonadati</taxon>
        <taxon>Coprothermobacterota</taxon>
        <taxon>Coprothermobacteria</taxon>
        <taxon>Coprothermobacterales</taxon>
        <taxon>Coprothermobacteraceae</taxon>
        <taxon>Coprothermobacter</taxon>
    </lineage>
</organism>
<dbReference type="STRING" id="309798.COPRO5265_0661"/>
<evidence type="ECO:0000313" key="2">
    <source>
        <dbReference type="EMBL" id="ACI17374.1"/>
    </source>
</evidence>
<gene>
    <name evidence="2" type="ordered locus">COPRO5265_0661</name>
</gene>
<dbReference type="AlphaFoldDB" id="B5Y8B2"/>
<dbReference type="HOGENOM" id="CLU_1486675_0_0_9"/>
<evidence type="ECO:0000256" key="1">
    <source>
        <dbReference type="SAM" id="Coils"/>
    </source>
</evidence>
<sequence length="181" mass="21015">MDIDKLRSVVFAEAQRKAEEILSSAEEEIAKLKQEHEKRVEELKLATAQQKKKLIETETERWKRQIEYEKRMLVEQVIVQAIQGLKGRIEDEIASGVYAPSYVDWLKKQVPEADEWTVGREYGELQRAFSKKGIKFTVDDSKKVKARKGDTVFDLSPDVVANAILERFSHEIYEEFKGLLK</sequence>
<evidence type="ECO:0008006" key="4">
    <source>
        <dbReference type="Google" id="ProtNLM"/>
    </source>
</evidence>
<dbReference type="OrthoDB" id="9973327at2"/>
<keyword evidence="3" id="KW-1185">Reference proteome</keyword>
<reference evidence="3" key="1">
    <citation type="submission" date="2008-08" db="EMBL/GenBank/DDBJ databases">
        <title>The complete genome sequence of Coprothermobacter proteolyticus strain ATCC 5245 / DSM 5265 / BT.</title>
        <authorList>
            <person name="Dodson R.J."/>
            <person name="Durkin A.S."/>
            <person name="Wu M."/>
            <person name="Eisen J."/>
            <person name="Sutton G."/>
        </authorList>
    </citation>
    <scope>NUCLEOTIDE SEQUENCE [LARGE SCALE GENOMIC DNA]</scope>
    <source>
        <strain evidence="3">ATCC 35245 / DSM 5265 / OCM 4 / BT</strain>
    </source>
</reference>